<dbReference type="Proteomes" id="UP000024900">
    <property type="component" value="Unassembled WGS sequence"/>
</dbReference>
<comment type="caution">
    <text evidence="2">The sequence shown here is derived from an EMBL/GenBank/DDBJ whole genome shotgun (WGS) entry which is preliminary data.</text>
</comment>
<evidence type="ECO:0000313" key="3">
    <source>
        <dbReference type="Proteomes" id="UP000024900"/>
    </source>
</evidence>
<proteinExistence type="predicted"/>
<protein>
    <recommendedName>
        <fullName evidence="4">Bsr4694 protein</fullName>
    </recommendedName>
</protein>
<dbReference type="EMBL" id="ADOU02000004">
    <property type="protein sequence ID" value="KGJ71282.1"/>
    <property type="molecule type" value="Genomic_DNA"/>
</dbReference>
<gene>
    <name evidence="2" type="ORF">BJA5080_07831</name>
</gene>
<feature type="signal peptide" evidence="1">
    <location>
        <begin position="1"/>
        <end position="21"/>
    </location>
</feature>
<keyword evidence="1" id="KW-0732">Signal</keyword>
<name>A0A837CQ44_9BRAD</name>
<reference evidence="2 3" key="1">
    <citation type="journal article" date="2014" name="BMC Genomics">
        <title>Comparative genomics of Bradyrhizobium japonicum CPAC 15 and Bradyrhizobium diazoefficiens CPAC 7: elite model strains for understanding symbiotic performance with soybean.</title>
        <authorList>
            <person name="Siqueira A.F."/>
            <person name="Ormeno-Orrillo E."/>
            <person name="Souza R.C."/>
            <person name="Rodrigues E.P."/>
            <person name="Almeida L.G."/>
            <person name="Barcellos F.G."/>
            <person name="Batista J.S."/>
            <person name="Nakatami A.S."/>
            <person name="Martinez-Romero E."/>
            <person name="Vasconcelos A.T."/>
            <person name="Hungria M."/>
        </authorList>
    </citation>
    <scope>NUCLEOTIDE SEQUENCE [LARGE SCALE GENOMIC DNA]</scope>
    <source>
        <strain evidence="2 3">SEMIA 5080</strain>
    </source>
</reference>
<accession>A0A837CQ44</accession>
<organism evidence="2 3">
    <name type="scientific">Bradyrhizobium diazoefficiens SEMIA 5080</name>
    <dbReference type="NCBI Taxonomy" id="754504"/>
    <lineage>
        <taxon>Bacteria</taxon>
        <taxon>Pseudomonadati</taxon>
        <taxon>Pseudomonadota</taxon>
        <taxon>Alphaproteobacteria</taxon>
        <taxon>Hyphomicrobiales</taxon>
        <taxon>Nitrobacteraceae</taxon>
        <taxon>Bradyrhizobium</taxon>
    </lineage>
</organism>
<feature type="chain" id="PRO_5032583338" description="Bsr4694 protein" evidence="1">
    <location>
        <begin position="22"/>
        <end position="74"/>
    </location>
</feature>
<evidence type="ECO:0008006" key="4">
    <source>
        <dbReference type="Google" id="ProtNLM"/>
    </source>
</evidence>
<evidence type="ECO:0000313" key="2">
    <source>
        <dbReference type="EMBL" id="KGJ71282.1"/>
    </source>
</evidence>
<evidence type="ECO:0000256" key="1">
    <source>
        <dbReference type="SAM" id="SignalP"/>
    </source>
</evidence>
<sequence length="74" mass="8019">MKTIISATAAFVLLATTAALADEAPPPQPQVQPASDSTKEAEVCSKQVWPHFSEACLRSDGKRIPVRLVTTERR</sequence>
<dbReference type="AlphaFoldDB" id="A0A837CQ44"/>